<keyword evidence="7 8" id="KW-0472">Membrane</keyword>
<dbReference type="PANTHER" id="PTHR43848:SF2">
    <property type="entry name" value="PUTRESCINE TRANSPORT SYSTEM PERMEASE PROTEIN POTI"/>
    <property type="match status" value="1"/>
</dbReference>
<evidence type="ECO:0000256" key="7">
    <source>
        <dbReference type="ARBA" id="ARBA00023136"/>
    </source>
</evidence>
<name>A0A0F9I4I5_9ZZZZ</name>
<feature type="transmembrane region" description="Helical" evidence="8">
    <location>
        <begin position="60"/>
        <end position="88"/>
    </location>
</feature>
<dbReference type="PROSITE" id="PS50928">
    <property type="entry name" value="ABC_TM1"/>
    <property type="match status" value="1"/>
</dbReference>
<dbReference type="EMBL" id="LAZR01013317">
    <property type="protein sequence ID" value="KKM22521.1"/>
    <property type="molecule type" value="Genomic_DNA"/>
</dbReference>
<feature type="transmembrane region" description="Helical" evidence="8">
    <location>
        <begin position="12"/>
        <end position="33"/>
    </location>
</feature>
<keyword evidence="5 8" id="KW-0812">Transmembrane</keyword>
<evidence type="ECO:0000259" key="9">
    <source>
        <dbReference type="PROSITE" id="PS50928"/>
    </source>
</evidence>
<organism evidence="10">
    <name type="scientific">marine sediment metagenome</name>
    <dbReference type="NCBI Taxonomy" id="412755"/>
    <lineage>
        <taxon>unclassified sequences</taxon>
        <taxon>metagenomes</taxon>
        <taxon>ecological metagenomes</taxon>
    </lineage>
</organism>
<feature type="transmembrane region" description="Helical" evidence="8">
    <location>
        <begin position="100"/>
        <end position="123"/>
    </location>
</feature>
<evidence type="ECO:0000256" key="1">
    <source>
        <dbReference type="ARBA" id="ARBA00004651"/>
    </source>
</evidence>
<feature type="transmembrane region" description="Helical" evidence="8">
    <location>
        <begin position="129"/>
        <end position="148"/>
    </location>
</feature>
<evidence type="ECO:0000256" key="2">
    <source>
        <dbReference type="ARBA" id="ARBA00007069"/>
    </source>
</evidence>
<dbReference type="CDD" id="cd06261">
    <property type="entry name" value="TM_PBP2"/>
    <property type="match status" value="1"/>
</dbReference>
<comment type="similarity">
    <text evidence="2">Belongs to the binding-protein-dependent transport system permease family. CysTW subfamily.</text>
</comment>
<evidence type="ECO:0000256" key="5">
    <source>
        <dbReference type="ARBA" id="ARBA00022692"/>
    </source>
</evidence>
<reference evidence="10" key="1">
    <citation type="journal article" date="2015" name="Nature">
        <title>Complex archaea that bridge the gap between prokaryotes and eukaryotes.</title>
        <authorList>
            <person name="Spang A."/>
            <person name="Saw J.H."/>
            <person name="Jorgensen S.L."/>
            <person name="Zaremba-Niedzwiedzka K."/>
            <person name="Martijn J."/>
            <person name="Lind A.E."/>
            <person name="van Eijk R."/>
            <person name="Schleper C."/>
            <person name="Guy L."/>
            <person name="Ettema T.J."/>
        </authorList>
    </citation>
    <scope>NUCLEOTIDE SEQUENCE</scope>
</reference>
<sequence length="267" mass="29500">MGSKITHWALRLWTLGVMFFLLAPLVVIIVYAFNESNIQSFPIHGFSLKWVVAAWHNEEIFAALGLSLKIALLATVISVLLGTTAAFVVDRYRFFGRETVSFIVVLPIALPGVITGIALGSYFEFFDISLSYWTIVIGHVTFCIVIVYNNVIARMRRLPGSLREASMDLGAGPFRTFYRITLPLMSTALLSGALLAFALSFNEVIVTNFTAGAQNTLPLWIFGALRLGQNLPVVNVVVSAVVIVMLALLLLCYWLMTQAGTKRKEHP</sequence>
<comment type="caution">
    <text evidence="10">The sequence shown here is derived from an EMBL/GenBank/DDBJ whole genome shotgun (WGS) entry which is preliminary data.</text>
</comment>
<dbReference type="InterPro" id="IPR051789">
    <property type="entry name" value="Bact_Polyamine_Transport"/>
</dbReference>
<dbReference type="PANTHER" id="PTHR43848">
    <property type="entry name" value="PUTRESCINE TRANSPORT SYSTEM PERMEASE PROTEIN POTI"/>
    <property type="match status" value="1"/>
</dbReference>
<dbReference type="InterPro" id="IPR000515">
    <property type="entry name" value="MetI-like"/>
</dbReference>
<evidence type="ECO:0000313" key="10">
    <source>
        <dbReference type="EMBL" id="KKM22521.1"/>
    </source>
</evidence>
<evidence type="ECO:0000256" key="4">
    <source>
        <dbReference type="ARBA" id="ARBA00022475"/>
    </source>
</evidence>
<accession>A0A0F9I4I5</accession>
<evidence type="ECO:0000256" key="8">
    <source>
        <dbReference type="SAM" id="Phobius"/>
    </source>
</evidence>
<evidence type="ECO:0000256" key="3">
    <source>
        <dbReference type="ARBA" id="ARBA00022448"/>
    </source>
</evidence>
<dbReference type="GO" id="GO:0055085">
    <property type="term" value="P:transmembrane transport"/>
    <property type="evidence" value="ECO:0007669"/>
    <property type="project" value="InterPro"/>
</dbReference>
<dbReference type="Gene3D" id="1.10.3720.10">
    <property type="entry name" value="MetI-like"/>
    <property type="match status" value="1"/>
</dbReference>
<dbReference type="GO" id="GO:0005886">
    <property type="term" value="C:plasma membrane"/>
    <property type="evidence" value="ECO:0007669"/>
    <property type="project" value="UniProtKB-SubCell"/>
</dbReference>
<feature type="domain" description="ABC transmembrane type-1" evidence="9">
    <location>
        <begin position="64"/>
        <end position="255"/>
    </location>
</feature>
<feature type="transmembrane region" description="Helical" evidence="8">
    <location>
        <begin position="233"/>
        <end position="256"/>
    </location>
</feature>
<dbReference type="InterPro" id="IPR035906">
    <property type="entry name" value="MetI-like_sf"/>
</dbReference>
<comment type="subcellular location">
    <subcellularLocation>
        <location evidence="1">Cell membrane</location>
        <topology evidence="1">Multi-pass membrane protein</topology>
    </subcellularLocation>
</comment>
<feature type="transmembrane region" description="Helical" evidence="8">
    <location>
        <begin position="177"/>
        <end position="199"/>
    </location>
</feature>
<dbReference type="Pfam" id="PF00528">
    <property type="entry name" value="BPD_transp_1"/>
    <property type="match status" value="1"/>
</dbReference>
<keyword evidence="3" id="KW-0813">Transport</keyword>
<evidence type="ECO:0000256" key="6">
    <source>
        <dbReference type="ARBA" id="ARBA00022989"/>
    </source>
</evidence>
<protein>
    <recommendedName>
        <fullName evidence="9">ABC transmembrane type-1 domain-containing protein</fullName>
    </recommendedName>
</protein>
<dbReference type="AlphaFoldDB" id="A0A0F9I4I5"/>
<proteinExistence type="inferred from homology"/>
<keyword evidence="4" id="KW-1003">Cell membrane</keyword>
<dbReference type="SUPFAM" id="SSF161098">
    <property type="entry name" value="MetI-like"/>
    <property type="match status" value="1"/>
</dbReference>
<gene>
    <name evidence="10" type="ORF">LCGC14_1624490</name>
</gene>
<keyword evidence="6 8" id="KW-1133">Transmembrane helix</keyword>